<feature type="transmembrane region" description="Helical" evidence="2">
    <location>
        <begin position="361"/>
        <end position="382"/>
    </location>
</feature>
<evidence type="ECO:0000313" key="4">
    <source>
        <dbReference type="EMBL" id="TMR03831.1"/>
    </source>
</evidence>
<dbReference type="AlphaFoldDB" id="A0A5C4JFP8"/>
<sequence>MTPPSRRLSDPEHSRVVLVGTGSYRHLPDLPAVARNLEALASTLTQGPRGLPPENCIQLLDTDDPRVVLDTLHAAAAEATDTLIFYYAGHGLVDELGGRSRQLHLALPNVSKELFHHGLVYDDVRRLILSHRAVALRKVVILDCCYSGLATAQSAADDLGPLADIAGSFVLTATSESALAFSPRDETYTAFTGALLKIINDGVPGAGPVLNMKTVSVHLTRELRSRARPEPTTMNIDSGDDIAFLANAAHRHAARSPDHVGAGSGRAEDLGETGRAPSGSPAMGTGTLPGNAAPPEPVAEEPTTAGAELVDVLVPRLTELAVKPLAAFSGAVNRPLTRSATTDPDRTAPDPPHAPMSGRRAWTYFGAAFAAVIGLFWGLAVFAQATGKTLLTAQALSGPSPVTSPKAPGESAGGFAWTATEPVKTDFQPAVTLATRLRGVLKATVPAGCETRELQWRITIDGRQVGRGALTAANGHQVDTRYDLGRTPKHIIIAAWWDTDAAPCDSFKLTWRDPHMPHTLRWWPMPE</sequence>
<name>A0A5C4JFP8_9ACTN</name>
<evidence type="ECO:0000256" key="1">
    <source>
        <dbReference type="SAM" id="MobiDB-lite"/>
    </source>
</evidence>
<keyword evidence="5" id="KW-1185">Reference proteome</keyword>
<protein>
    <submittedName>
        <fullName evidence="4">Caspase family protein</fullName>
    </submittedName>
</protein>
<organism evidence="4 5">
    <name type="scientific">Actinomadura soli</name>
    <dbReference type="NCBI Taxonomy" id="2508997"/>
    <lineage>
        <taxon>Bacteria</taxon>
        <taxon>Bacillati</taxon>
        <taxon>Actinomycetota</taxon>
        <taxon>Actinomycetes</taxon>
        <taxon>Streptosporangiales</taxon>
        <taxon>Thermomonosporaceae</taxon>
        <taxon>Actinomadura</taxon>
    </lineage>
</organism>
<dbReference type="Proteomes" id="UP000309174">
    <property type="component" value="Unassembled WGS sequence"/>
</dbReference>
<accession>A0A5C4JFP8</accession>
<dbReference type="GO" id="GO:0006508">
    <property type="term" value="P:proteolysis"/>
    <property type="evidence" value="ECO:0007669"/>
    <property type="project" value="InterPro"/>
</dbReference>
<keyword evidence="2" id="KW-0472">Membrane</keyword>
<feature type="region of interest" description="Disordered" evidence="1">
    <location>
        <begin position="336"/>
        <end position="355"/>
    </location>
</feature>
<keyword evidence="2" id="KW-1133">Transmembrane helix</keyword>
<dbReference type="Gene3D" id="3.40.50.1460">
    <property type="match status" value="1"/>
</dbReference>
<feature type="domain" description="Peptidase C14 caspase" evidence="3">
    <location>
        <begin position="16"/>
        <end position="202"/>
    </location>
</feature>
<dbReference type="InterPro" id="IPR029030">
    <property type="entry name" value="Caspase-like_dom_sf"/>
</dbReference>
<comment type="caution">
    <text evidence="4">The sequence shown here is derived from an EMBL/GenBank/DDBJ whole genome shotgun (WGS) entry which is preliminary data.</text>
</comment>
<dbReference type="GO" id="GO:0004197">
    <property type="term" value="F:cysteine-type endopeptidase activity"/>
    <property type="evidence" value="ECO:0007669"/>
    <property type="project" value="InterPro"/>
</dbReference>
<dbReference type="RefSeq" id="WP_138644701.1">
    <property type="nucleotide sequence ID" value="NZ_VCKW01000035.1"/>
</dbReference>
<dbReference type="SUPFAM" id="SSF52129">
    <property type="entry name" value="Caspase-like"/>
    <property type="match status" value="1"/>
</dbReference>
<evidence type="ECO:0000259" key="3">
    <source>
        <dbReference type="Pfam" id="PF00656"/>
    </source>
</evidence>
<dbReference type="InterPro" id="IPR011600">
    <property type="entry name" value="Pept_C14_caspase"/>
</dbReference>
<proteinExistence type="predicted"/>
<dbReference type="OrthoDB" id="4464809at2"/>
<reference evidence="4 5" key="1">
    <citation type="submission" date="2019-05" db="EMBL/GenBank/DDBJ databases">
        <title>Draft genome sequence of Actinomadura sp. 14C53.</title>
        <authorList>
            <person name="Saricaoglu S."/>
            <person name="Isik K."/>
        </authorList>
    </citation>
    <scope>NUCLEOTIDE SEQUENCE [LARGE SCALE GENOMIC DNA]</scope>
    <source>
        <strain evidence="4 5">14C53</strain>
    </source>
</reference>
<keyword evidence="2" id="KW-0812">Transmembrane</keyword>
<evidence type="ECO:0000313" key="5">
    <source>
        <dbReference type="Proteomes" id="UP000309174"/>
    </source>
</evidence>
<gene>
    <name evidence="4" type="ORF">ETD83_09520</name>
</gene>
<dbReference type="Pfam" id="PF00656">
    <property type="entry name" value="Peptidase_C14"/>
    <property type="match status" value="1"/>
</dbReference>
<dbReference type="NCBIfam" id="NF047832">
    <property type="entry name" value="caspase_w_EACC1"/>
    <property type="match status" value="1"/>
</dbReference>
<evidence type="ECO:0000256" key="2">
    <source>
        <dbReference type="SAM" id="Phobius"/>
    </source>
</evidence>
<feature type="region of interest" description="Disordered" evidence="1">
    <location>
        <begin position="253"/>
        <end position="303"/>
    </location>
</feature>
<dbReference type="EMBL" id="VCKW01000035">
    <property type="protein sequence ID" value="TMR03831.1"/>
    <property type="molecule type" value="Genomic_DNA"/>
</dbReference>